<evidence type="ECO:0000259" key="6">
    <source>
        <dbReference type="Pfam" id="PF01782"/>
    </source>
</evidence>
<dbReference type="GO" id="GO:0043022">
    <property type="term" value="F:ribosome binding"/>
    <property type="evidence" value="ECO:0007669"/>
    <property type="project" value="InterPro"/>
</dbReference>
<dbReference type="InterPro" id="IPR056792">
    <property type="entry name" value="PRC_RimM"/>
</dbReference>
<dbReference type="Gene3D" id="2.30.30.240">
    <property type="entry name" value="PRC-barrel domain"/>
    <property type="match status" value="1"/>
</dbReference>
<organism evidence="8 9">
    <name type="scientific">Crinalium epipsammum PCC 9333</name>
    <dbReference type="NCBI Taxonomy" id="1173022"/>
    <lineage>
        <taxon>Bacteria</taxon>
        <taxon>Bacillati</taxon>
        <taxon>Cyanobacteriota</taxon>
        <taxon>Cyanophyceae</taxon>
        <taxon>Gomontiellales</taxon>
        <taxon>Gomontiellaceae</taxon>
        <taxon>Crinalium</taxon>
    </lineage>
</organism>
<comment type="subcellular location">
    <subcellularLocation>
        <location evidence="5">Cytoplasm</location>
    </subcellularLocation>
</comment>
<dbReference type="InterPro" id="IPR009000">
    <property type="entry name" value="Transl_B-barrel_sf"/>
</dbReference>
<dbReference type="GO" id="GO:0005840">
    <property type="term" value="C:ribosome"/>
    <property type="evidence" value="ECO:0007669"/>
    <property type="project" value="InterPro"/>
</dbReference>
<dbReference type="InterPro" id="IPR011033">
    <property type="entry name" value="PRC_barrel-like_sf"/>
</dbReference>
<dbReference type="AlphaFoldDB" id="K9VXB9"/>
<sequence length="192" mass="21244">MMANSEWLEIGTIVAPQGLNGEMRVYPTSDFPERFEEPGTRWLLKPGETEPQPIELLGGYYLAGKNLYVVELAGIEDRSQVEELRGYQLMVPESDRPTLAEDEYHIIDLVGAEVFNQLTGENLGVVVSVISAGNDLLEVKRHQTSASTSQSDSKQKSAKTVLIPFVKEIVPVVDIIQKRIEINPPPGLLDLA</sequence>
<comment type="similarity">
    <text evidence="5">Belongs to the RimM family.</text>
</comment>
<dbReference type="GO" id="GO:0042274">
    <property type="term" value="P:ribosomal small subunit biogenesis"/>
    <property type="evidence" value="ECO:0007669"/>
    <property type="project" value="UniProtKB-UniRule"/>
</dbReference>
<dbReference type="EMBL" id="CP003620">
    <property type="protein sequence ID" value="AFZ11810.1"/>
    <property type="molecule type" value="Genomic_DNA"/>
</dbReference>
<keyword evidence="2 5" id="KW-0690">Ribosome biogenesis</keyword>
<accession>K9VXB9</accession>
<dbReference type="SUPFAM" id="SSF50346">
    <property type="entry name" value="PRC-barrel domain"/>
    <property type="match status" value="1"/>
</dbReference>
<proteinExistence type="inferred from homology"/>
<gene>
    <name evidence="5" type="primary">rimM</name>
    <name evidence="8" type="ORF">Cri9333_0894</name>
</gene>
<evidence type="ECO:0000256" key="5">
    <source>
        <dbReference type="HAMAP-Rule" id="MF_00014"/>
    </source>
</evidence>
<dbReference type="GO" id="GO:0006364">
    <property type="term" value="P:rRNA processing"/>
    <property type="evidence" value="ECO:0007669"/>
    <property type="project" value="UniProtKB-UniRule"/>
</dbReference>
<feature type="domain" description="RimM N-terminal" evidence="6">
    <location>
        <begin position="10"/>
        <end position="95"/>
    </location>
</feature>
<keyword evidence="1 5" id="KW-0963">Cytoplasm</keyword>
<protein>
    <recommendedName>
        <fullName evidence="5">Ribosome maturation factor RimM</fullName>
    </recommendedName>
</protein>
<keyword evidence="4 5" id="KW-0143">Chaperone</keyword>
<dbReference type="Gene3D" id="2.40.30.60">
    <property type="entry name" value="RimM"/>
    <property type="match status" value="1"/>
</dbReference>
<comment type="subunit">
    <text evidence="5">Binds ribosomal protein uS19.</text>
</comment>
<evidence type="ECO:0000256" key="4">
    <source>
        <dbReference type="ARBA" id="ARBA00023186"/>
    </source>
</evidence>
<dbReference type="Pfam" id="PF24986">
    <property type="entry name" value="PRC_RimM"/>
    <property type="match status" value="1"/>
</dbReference>
<dbReference type="HOGENOM" id="CLU_077636_3_0_3"/>
<comment type="domain">
    <text evidence="5">The PRC barrel domain binds ribosomal protein uS19.</text>
</comment>
<reference evidence="8 9" key="1">
    <citation type="submission" date="2012-06" db="EMBL/GenBank/DDBJ databases">
        <title>Finished chromosome of genome of Crinalium epipsammum PCC 9333.</title>
        <authorList>
            <consortium name="US DOE Joint Genome Institute"/>
            <person name="Gugger M."/>
            <person name="Coursin T."/>
            <person name="Rippka R."/>
            <person name="Tandeau De Marsac N."/>
            <person name="Huntemann M."/>
            <person name="Wei C.-L."/>
            <person name="Han J."/>
            <person name="Detter J.C."/>
            <person name="Han C."/>
            <person name="Tapia R."/>
            <person name="Davenport K."/>
            <person name="Daligault H."/>
            <person name="Erkkila T."/>
            <person name="Gu W."/>
            <person name="Munk A.C.C."/>
            <person name="Teshima H."/>
            <person name="Xu Y."/>
            <person name="Chain P."/>
            <person name="Chen A."/>
            <person name="Krypides N."/>
            <person name="Mavromatis K."/>
            <person name="Markowitz V."/>
            <person name="Szeto E."/>
            <person name="Ivanova N."/>
            <person name="Mikhailova N."/>
            <person name="Ovchinnikova G."/>
            <person name="Pagani I."/>
            <person name="Pati A."/>
            <person name="Goodwin L."/>
            <person name="Peters L."/>
            <person name="Pitluck S."/>
            <person name="Woyke T."/>
            <person name="Kerfeld C."/>
        </authorList>
    </citation>
    <scope>NUCLEOTIDE SEQUENCE [LARGE SCALE GENOMIC DNA]</scope>
    <source>
        <strain evidence="8 9">PCC 9333</strain>
    </source>
</reference>
<dbReference type="HAMAP" id="MF_00014">
    <property type="entry name" value="Ribosome_mat_RimM"/>
    <property type="match status" value="1"/>
</dbReference>
<keyword evidence="9" id="KW-1185">Reference proteome</keyword>
<evidence type="ECO:0000313" key="9">
    <source>
        <dbReference type="Proteomes" id="UP000010472"/>
    </source>
</evidence>
<name>K9VXB9_9CYAN</name>
<dbReference type="InterPro" id="IPR036976">
    <property type="entry name" value="RimM_N_sf"/>
</dbReference>
<comment type="function">
    <text evidence="5">An accessory protein needed during the final step in the assembly of 30S ribosomal subunit, possibly for assembly of the head region. Essential for efficient processing of 16S rRNA. May be needed both before and after RbfA during the maturation of 16S rRNA. It has affinity for free ribosomal 30S subunits but not for 70S ribosomes.</text>
</comment>
<dbReference type="PATRIC" id="fig|1173022.3.peg.970"/>
<dbReference type="PANTHER" id="PTHR33692:SF1">
    <property type="entry name" value="RIBOSOME MATURATION FACTOR RIMM"/>
    <property type="match status" value="1"/>
</dbReference>
<dbReference type="InterPro" id="IPR011961">
    <property type="entry name" value="RimM"/>
</dbReference>
<dbReference type="SUPFAM" id="SSF50447">
    <property type="entry name" value="Translation proteins"/>
    <property type="match status" value="1"/>
</dbReference>
<dbReference type="KEGG" id="cep:Cri9333_0894"/>
<evidence type="ECO:0000256" key="2">
    <source>
        <dbReference type="ARBA" id="ARBA00022517"/>
    </source>
</evidence>
<keyword evidence="3 5" id="KW-0698">rRNA processing</keyword>
<dbReference type="Proteomes" id="UP000010472">
    <property type="component" value="Chromosome"/>
</dbReference>
<feature type="domain" description="Ribosome maturation factor RimM PRC barrel" evidence="7">
    <location>
        <begin position="107"/>
        <end position="188"/>
    </location>
</feature>
<evidence type="ECO:0000256" key="1">
    <source>
        <dbReference type="ARBA" id="ARBA00022490"/>
    </source>
</evidence>
<dbReference type="PANTHER" id="PTHR33692">
    <property type="entry name" value="RIBOSOME MATURATION FACTOR RIMM"/>
    <property type="match status" value="1"/>
</dbReference>
<dbReference type="InterPro" id="IPR002676">
    <property type="entry name" value="RimM_N"/>
</dbReference>
<dbReference type="STRING" id="1173022.Cri9333_0894"/>
<dbReference type="eggNOG" id="COG0806">
    <property type="taxonomic scope" value="Bacteria"/>
</dbReference>
<dbReference type="Pfam" id="PF01782">
    <property type="entry name" value="RimM"/>
    <property type="match status" value="1"/>
</dbReference>
<dbReference type="NCBIfam" id="TIGR02273">
    <property type="entry name" value="16S_RimM"/>
    <property type="match status" value="1"/>
</dbReference>
<dbReference type="GO" id="GO:0005737">
    <property type="term" value="C:cytoplasm"/>
    <property type="evidence" value="ECO:0007669"/>
    <property type="project" value="UniProtKB-SubCell"/>
</dbReference>
<evidence type="ECO:0000256" key="3">
    <source>
        <dbReference type="ARBA" id="ARBA00022552"/>
    </source>
</evidence>
<dbReference type="RefSeq" id="WP_015201932.1">
    <property type="nucleotide sequence ID" value="NC_019753.1"/>
</dbReference>
<evidence type="ECO:0000259" key="7">
    <source>
        <dbReference type="Pfam" id="PF24986"/>
    </source>
</evidence>
<evidence type="ECO:0000313" key="8">
    <source>
        <dbReference type="EMBL" id="AFZ11810.1"/>
    </source>
</evidence>